<dbReference type="AlphaFoldDB" id="A0AAW2EA20"/>
<comment type="caution">
    <text evidence="2">The sequence shown here is derived from an EMBL/GenBank/DDBJ whole genome shotgun (WGS) entry which is preliminary data.</text>
</comment>
<name>A0AAW2EA20_9HYME</name>
<proteinExistence type="predicted"/>
<organism evidence="2 3">
    <name type="scientific">Cardiocondyla obscurior</name>
    <dbReference type="NCBI Taxonomy" id="286306"/>
    <lineage>
        <taxon>Eukaryota</taxon>
        <taxon>Metazoa</taxon>
        <taxon>Ecdysozoa</taxon>
        <taxon>Arthropoda</taxon>
        <taxon>Hexapoda</taxon>
        <taxon>Insecta</taxon>
        <taxon>Pterygota</taxon>
        <taxon>Neoptera</taxon>
        <taxon>Endopterygota</taxon>
        <taxon>Hymenoptera</taxon>
        <taxon>Apocrita</taxon>
        <taxon>Aculeata</taxon>
        <taxon>Formicoidea</taxon>
        <taxon>Formicidae</taxon>
        <taxon>Myrmicinae</taxon>
        <taxon>Cardiocondyla</taxon>
    </lineage>
</organism>
<evidence type="ECO:0000313" key="2">
    <source>
        <dbReference type="EMBL" id="KAL0099134.1"/>
    </source>
</evidence>
<feature type="region of interest" description="Disordered" evidence="1">
    <location>
        <begin position="89"/>
        <end position="121"/>
    </location>
</feature>
<accession>A0AAW2EA20</accession>
<dbReference type="EMBL" id="JADYXP020000028">
    <property type="protein sequence ID" value="KAL0099134.1"/>
    <property type="molecule type" value="Genomic_DNA"/>
</dbReference>
<sequence>MDKNKCSSLLHILARRELGDRTPFSAGGVWCGTHRKNCTAQLSLYFDNHIRGECKQGETLTFDRTPRSVLENPVGDECGYVIDKRMNLSVEGGEGTGKNRDERSAGRGSRRWERDRGGMNG</sequence>
<evidence type="ECO:0000256" key="1">
    <source>
        <dbReference type="SAM" id="MobiDB-lite"/>
    </source>
</evidence>
<protein>
    <submittedName>
        <fullName evidence="2">Uncharacterized protein</fullName>
    </submittedName>
</protein>
<reference evidence="2 3" key="1">
    <citation type="submission" date="2023-03" db="EMBL/GenBank/DDBJ databases">
        <title>High recombination rates correlate with genetic variation in Cardiocondyla obscurior ants.</title>
        <authorList>
            <person name="Errbii M."/>
        </authorList>
    </citation>
    <scope>NUCLEOTIDE SEQUENCE [LARGE SCALE GENOMIC DNA]</scope>
    <source>
        <strain evidence="2">Alpha-2009</strain>
        <tissue evidence="2">Whole body</tissue>
    </source>
</reference>
<feature type="compositionally biased region" description="Basic and acidic residues" evidence="1">
    <location>
        <begin position="97"/>
        <end position="121"/>
    </location>
</feature>
<dbReference type="Proteomes" id="UP001430953">
    <property type="component" value="Unassembled WGS sequence"/>
</dbReference>
<evidence type="ECO:0000313" key="3">
    <source>
        <dbReference type="Proteomes" id="UP001430953"/>
    </source>
</evidence>
<keyword evidence="3" id="KW-1185">Reference proteome</keyword>
<gene>
    <name evidence="2" type="ORF">PUN28_020002</name>
</gene>